<name>A0A5Q0P424_9GAMM</name>
<dbReference type="GO" id="GO:0003677">
    <property type="term" value="F:DNA binding"/>
    <property type="evidence" value="ECO:0007669"/>
    <property type="project" value="UniProtKB-KW"/>
</dbReference>
<evidence type="ECO:0000259" key="5">
    <source>
        <dbReference type="PROSITE" id="PS50931"/>
    </source>
</evidence>
<dbReference type="Proteomes" id="UP000480556">
    <property type="component" value="Unassembled WGS sequence"/>
</dbReference>
<dbReference type="PANTHER" id="PTHR30579">
    <property type="entry name" value="TRANSCRIPTIONAL REGULATOR"/>
    <property type="match status" value="1"/>
</dbReference>
<dbReference type="EMBL" id="WITK01000005">
    <property type="protein sequence ID" value="MQW91795.1"/>
    <property type="molecule type" value="Genomic_DNA"/>
</dbReference>
<dbReference type="AlphaFoldDB" id="A0A5Q0P424"/>
<dbReference type="InterPro" id="IPR036388">
    <property type="entry name" value="WH-like_DNA-bd_sf"/>
</dbReference>
<reference evidence="8 9" key="1">
    <citation type="submission" date="2019-10" db="EMBL/GenBank/DDBJ databases">
        <authorList>
            <person name="Dong K."/>
        </authorList>
    </citation>
    <scope>NUCLEOTIDE SEQUENCE [LARGE SCALE GENOMIC DNA]</scope>
    <source>
        <strain evidence="8">dk386</strain>
        <strain evidence="7">Dk386</strain>
        <strain evidence="9">dk771</strain>
        <strain evidence="6">Dk771</strain>
    </source>
</reference>
<keyword evidence="8" id="KW-1185">Reference proteome</keyword>
<dbReference type="NCBIfam" id="TIGR03298">
    <property type="entry name" value="argP"/>
    <property type="match status" value="1"/>
</dbReference>
<dbReference type="Proteomes" id="UP000327478">
    <property type="component" value="Chromosome"/>
</dbReference>
<keyword evidence="3 6" id="KW-0238">DNA-binding</keyword>
<evidence type="ECO:0000313" key="6">
    <source>
        <dbReference type="EMBL" id="MQW91795.1"/>
    </source>
</evidence>
<feature type="domain" description="HTH lysR-type" evidence="5">
    <location>
        <begin position="2"/>
        <end position="60"/>
    </location>
</feature>
<keyword evidence="4" id="KW-0804">Transcription</keyword>
<dbReference type="EMBL" id="CP045650">
    <property type="protein sequence ID" value="QGA11494.1"/>
    <property type="molecule type" value="Genomic_DNA"/>
</dbReference>
<dbReference type="InterPro" id="IPR050176">
    <property type="entry name" value="LTTR"/>
</dbReference>
<dbReference type="Pfam" id="PF03466">
    <property type="entry name" value="LysR_substrate"/>
    <property type="match status" value="1"/>
</dbReference>
<dbReference type="SUPFAM" id="SSF53850">
    <property type="entry name" value="Periplasmic binding protein-like II"/>
    <property type="match status" value="1"/>
</dbReference>
<evidence type="ECO:0000313" key="9">
    <source>
        <dbReference type="Proteomes" id="UP000480556"/>
    </source>
</evidence>
<protein>
    <submittedName>
        <fullName evidence="6">ArgP/LysG family DNA-binding transcriptional regulator</fullName>
    </submittedName>
</protein>
<dbReference type="Gene3D" id="1.10.10.10">
    <property type="entry name" value="Winged helix-like DNA-binding domain superfamily/Winged helix DNA-binding domain"/>
    <property type="match status" value="1"/>
</dbReference>
<gene>
    <name evidence="7" type="ORF">GFH30_08850</name>
    <name evidence="6" type="ORF">GHJ48_05200</name>
</gene>
<evidence type="ECO:0000256" key="1">
    <source>
        <dbReference type="ARBA" id="ARBA00009437"/>
    </source>
</evidence>
<dbReference type="GO" id="GO:0003700">
    <property type="term" value="F:DNA-binding transcription factor activity"/>
    <property type="evidence" value="ECO:0007669"/>
    <property type="project" value="InterPro"/>
</dbReference>
<dbReference type="Gene3D" id="3.40.190.290">
    <property type="match status" value="1"/>
</dbReference>
<dbReference type="PANTHER" id="PTHR30579:SF2">
    <property type="entry name" value="HTH-TYPE TRANSCRIPTIONAL REGULATOR ARGP"/>
    <property type="match status" value="1"/>
</dbReference>
<dbReference type="PROSITE" id="PS50931">
    <property type="entry name" value="HTH_LYSR"/>
    <property type="match status" value="1"/>
</dbReference>
<evidence type="ECO:0000313" key="7">
    <source>
        <dbReference type="EMBL" id="QGA11494.1"/>
    </source>
</evidence>
<dbReference type="InterPro" id="IPR000847">
    <property type="entry name" value="LysR_HTH_N"/>
</dbReference>
<dbReference type="InterPro" id="IPR005119">
    <property type="entry name" value="LysR_subst-bd"/>
</dbReference>
<evidence type="ECO:0000256" key="4">
    <source>
        <dbReference type="ARBA" id="ARBA00023163"/>
    </source>
</evidence>
<organism evidence="6 9">
    <name type="scientific">Acinetobacter wanghuae</name>
    <dbReference type="NCBI Taxonomy" id="2662362"/>
    <lineage>
        <taxon>Bacteria</taxon>
        <taxon>Pseudomonadati</taxon>
        <taxon>Pseudomonadota</taxon>
        <taxon>Gammaproteobacteria</taxon>
        <taxon>Moraxellales</taxon>
        <taxon>Moraxellaceae</taxon>
        <taxon>Acinetobacter</taxon>
    </lineage>
</organism>
<evidence type="ECO:0000256" key="2">
    <source>
        <dbReference type="ARBA" id="ARBA00023015"/>
    </source>
</evidence>
<sequence>MLSSKSCEAFLAVAETGSFDEAAKVLCLTASAVTLRVQALEKDLGQVLLLRERPCRVTQTGQQLLEHLQHQRLSEHHLIQSLQGQSQAHYFQQFNIATNADSLSTWLLHVLQHVLITEKVAIKFLIDDQTQTHQLLETGRVNACISTEKRAMKGCEAHLIGQMHYRMVATPEFAHQWFKDGIDREKLRQIPAIIFNDRDLLHHQVILKLFGLNQQSYPHYFVPSSSAFADAIHLGLGFGLLPDDQIGTHIDTGKLIEVMPKASTAMQLYWHHWKQQAPALEKITQVLLTQAAQHLDGVKS</sequence>
<accession>A0A5Q0P424</accession>
<dbReference type="InterPro" id="IPR036390">
    <property type="entry name" value="WH_DNA-bd_sf"/>
</dbReference>
<comment type="similarity">
    <text evidence="1">Belongs to the LysR transcriptional regulatory family.</text>
</comment>
<proteinExistence type="inferred from homology"/>
<dbReference type="Pfam" id="PF00126">
    <property type="entry name" value="HTH_1"/>
    <property type="match status" value="1"/>
</dbReference>
<keyword evidence="2" id="KW-0805">Transcription regulation</keyword>
<evidence type="ECO:0000256" key="3">
    <source>
        <dbReference type="ARBA" id="ARBA00023125"/>
    </source>
</evidence>
<dbReference type="RefSeq" id="WP_153371886.1">
    <property type="nucleotide sequence ID" value="NZ_CP045650.1"/>
</dbReference>
<dbReference type="SUPFAM" id="SSF46785">
    <property type="entry name" value="Winged helix' DNA-binding domain"/>
    <property type="match status" value="1"/>
</dbReference>
<dbReference type="InterPro" id="IPR017685">
    <property type="entry name" value="ArgP"/>
</dbReference>
<evidence type="ECO:0000313" key="8">
    <source>
        <dbReference type="Proteomes" id="UP000327478"/>
    </source>
</evidence>
<dbReference type="NCBIfam" id="NF002964">
    <property type="entry name" value="PRK03635.1"/>
    <property type="match status" value="1"/>
</dbReference>
<dbReference type="NCBIfam" id="NF009888">
    <property type="entry name" value="PRK13348.1"/>
    <property type="match status" value="1"/>
</dbReference>